<dbReference type="InterPro" id="IPR026444">
    <property type="entry name" value="Secre_tail"/>
</dbReference>
<reference evidence="4" key="1">
    <citation type="journal article" date="2019" name="Int. J. Syst. Evol. Microbiol.">
        <title>The Global Catalogue of Microorganisms (GCM) 10K type strain sequencing project: providing services to taxonomists for standard genome sequencing and annotation.</title>
        <authorList>
            <consortium name="The Broad Institute Genomics Platform"/>
            <consortium name="The Broad Institute Genome Sequencing Center for Infectious Disease"/>
            <person name="Wu L."/>
            <person name="Ma J."/>
        </authorList>
    </citation>
    <scope>NUCLEOTIDE SEQUENCE [LARGE SCALE GENOMIC DNA]</scope>
    <source>
        <strain evidence="4">JCM 17917</strain>
    </source>
</reference>
<feature type="region of interest" description="Disordered" evidence="1">
    <location>
        <begin position="43"/>
        <end position="77"/>
    </location>
</feature>
<keyword evidence="4" id="KW-1185">Reference proteome</keyword>
<proteinExistence type="predicted"/>
<protein>
    <recommendedName>
        <fullName evidence="2">Secretion system C-terminal sorting domain-containing protein</fullName>
    </recommendedName>
</protein>
<sequence>MENYYKKNVANSYWHKILVLGILFLALALTSLAQGKKTSRAHQAAKKGAALRKDASQRVGLSNLSSRRTGDPVRRPQNAVSYSWGSNGWNENYKYTYTYNASGQVTQEITTAGSSNTNQTKTTFAYDPATKQLTEYLFYYWQNGAWALQYGNKSILTVTNNRVSQEIYQSYEEGTWKNVEKENYSYDAAGKPVEILYYEMENGNWVPEEKTIIEYAGGSALPTTVTEQEWSGSAWVNDEREVNMVWDEASKASTTHWRDWNVIASEYQEFVNGAWVNVDKRSTAFQDNGSYIETWYEWVNNAWVIDSRDVVVFDAKGNETLNQYEIRENNAWVINWGMKYLHTYNSTNDITETIMQMYDTDPSNSTYKTYVNAERYVYSNYQTILSARKELELAHVVYPNPVQDRISIKLDNMAGGTLHVISLTGQKMLIAQLSRTSALQDIRVDNLPAGNYILQIHAEGNVRTKKIVKL</sequence>
<dbReference type="RefSeq" id="WP_345168163.1">
    <property type="nucleotide sequence ID" value="NZ_BAABGX010000003.1"/>
</dbReference>
<gene>
    <name evidence="3" type="ORF">GCM10023183_31090</name>
</gene>
<comment type="caution">
    <text evidence="3">The sequence shown here is derived from an EMBL/GenBank/DDBJ whole genome shotgun (WGS) entry which is preliminary data.</text>
</comment>
<dbReference type="Pfam" id="PF18962">
    <property type="entry name" value="Por_Secre_tail"/>
    <property type="match status" value="1"/>
</dbReference>
<accession>A0ABP8FVZ7</accession>
<evidence type="ECO:0000313" key="3">
    <source>
        <dbReference type="EMBL" id="GAA4312158.1"/>
    </source>
</evidence>
<dbReference type="NCBIfam" id="TIGR04183">
    <property type="entry name" value="Por_Secre_tail"/>
    <property type="match status" value="1"/>
</dbReference>
<evidence type="ECO:0000259" key="2">
    <source>
        <dbReference type="Pfam" id="PF18962"/>
    </source>
</evidence>
<dbReference type="EMBL" id="BAABGX010000003">
    <property type="protein sequence ID" value="GAA4312158.1"/>
    <property type="molecule type" value="Genomic_DNA"/>
</dbReference>
<dbReference type="Proteomes" id="UP001501844">
    <property type="component" value="Unassembled WGS sequence"/>
</dbReference>
<dbReference type="Gene3D" id="2.40.128.720">
    <property type="match status" value="2"/>
</dbReference>
<evidence type="ECO:0000313" key="4">
    <source>
        <dbReference type="Proteomes" id="UP001501844"/>
    </source>
</evidence>
<name>A0ABP8FVZ7_9BACT</name>
<organism evidence="3 4">
    <name type="scientific">Nibribacter koreensis</name>
    <dbReference type="NCBI Taxonomy" id="1084519"/>
    <lineage>
        <taxon>Bacteria</taxon>
        <taxon>Pseudomonadati</taxon>
        <taxon>Bacteroidota</taxon>
        <taxon>Cytophagia</taxon>
        <taxon>Cytophagales</taxon>
        <taxon>Hymenobacteraceae</taxon>
        <taxon>Nibribacter</taxon>
    </lineage>
</organism>
<evidence type="ECO:0000256" key="1">
    <source>
        <dbReference type="SAM" id="MobiDB-lite"/>
    </source>
</evidence>
<feature type="domain" description="Secretion system C-terminal sorting" evidence="2">
    <location>
        <begin position="397"/>
        <end position="468"/>
    </location>
</feature>